<keyword evidence="1" id="KW-0677">Repeat</keyword>
<feature type="compositionally biased region" description="Low complexity" evidence="2">
    <location>
        <begin position="255"/>
        <end position="274"/>
    </location>
</feature>
<name>A0A0K0F9P6_STRVS</name>
<proteinExistence type="predicted"/>
<protein>
    <submittedName>
        <fullName evidence="5">Col_cuticle_N domain-containing protein</fullName>
    </submittedName>
</protein>
<keyword evidence="3" id="KW-0812">Transmembrane</keyword>
<feature type="transmembrane region" description="Helical" evidence="3">
    <location>
        <begin position="9"/>
        <end position="35"/>
    </location>
</feature>
<evidence type="ECO:0000313" key="5">
    <source>
        <dbReference type="WBParaSite" id="SVE_0554800.1"/>
    </source>
</evidence>
<evidence type="ECO:0000256" key="3">
    <source>
        <dbReference type="SAM" id="Phobius"/>
    </source>
</evidence>
<reference evidence="5" key="2">
    <citation type="submission" date="2015-08" db="UniProtKB">
        <authorList>
            <consortium name="WormBaseParasite"/>
        </authorList>
    </citation>
    <scope>IDENTIFICATION</scope>
</reference>
<dbReference type="PANTHER" id="PTHR24637">
    <property type="entry name" value="COLLAGEN"/>
    <property type="match status" value="1"/>
</dbReference>
<dbReference type="STRING" id="75913.A0A0K0F9P6"/>
<dbReference type="Gene3D" id="1.20.5.320">
    <property type="entry name" value="6-Phosphogluconate Dehydrogenase, domain 3"/>
    <property type="match status" value="1"/>
</dbReference>
<reference evidence="4" key="1">
    <citation type="submission" date="2014-07" db="EMBL/GenBank/DDBJ databases">
        <authorList>
            <person name="Martin A.A"/>
            <person name="De Silva N."/>
        </authorList>
    </citation>
    <scope>NUCLEOTIDE SEQUENCE</scope>
</reference>
<feature type="compositionally biased region" description="Basic and acidic residues" evidence="2">
    <location>
        <begin position="294"/>
        <end position="306"/>
    </location>
</feature>
<keyword evidence="4" id="KW-1185">Reference proteome</keyword>
<organism evidence="4 5">
    <name type="scientific">Strongyloides venezuelensis</name>
    <name type="common">Threadworm</name>
    <dbReference type="NCBI Taxonomy" id="75913"/>
    <lineage>
        <taxon>Eukaryota</taxon>
        <taxon>Metazoa</taxon>
        <taxon>Ecdysozoa</taxon>
        <taxon>Nematoda</taxon>
        <taxon>Chromadorea</taxon>
        <taxon>Rhabditida</taxon>
        <taxon>Tylenchina</taxon>
        <taxon>Panagrolaimomorpha</taxon>
        <taxon>Strongyloidoidea</taxon>
        <taxon>Strongyloididae</taxon>
        <taxon>Strongyloides</taxon>
    </lineage>
</organism>
<evidence type="ECO:0000256" key="2">
    <source>
        <dbReference type="SAM" id="MobiDB-lite"/>
    </source>
</evidence>
<dbReference type="AlphaFoldDB" id="A0A0K0F9P6"/>
<dbReference type="InterPro" id="IPR008160">
    <property type="entry name" value="Collagen"/>
</dbReference>
<dbReference type="Proteomes" id="UP000035680">
    <property type="component" value="Unassembled WGS sequence"/>
</dbReference>
<dbReference type="WBParaSite" id="SVE_0554800.1">
    <property type="protein sequence ID" value="SVE_0554800.1"/>
    <property type="gene ID" value="SVE_0554800"/>
</dbReference>
<keyword evidence="3" id="KW-1133">Transmembrane helix</keyword>
<feature type="region of interest" description="Disordered" evidence="2">
    <location>
        <begin position="243"/>
        <end position="392"/>
    </location>
</feature>
<dbReference type="Pfam" id="PF01391">
    <property type="entry name" value="Collagen"/>
    <property type="match status" value="2"/>
</dbReference>
<evidence type="ECO:0000256" key="1">
    <source>
        <dbReference type="ARBA" id="ARBA00022737"/>
    </source>
</evidence>
<keyword evidence="3" id="KW-0472">Membrane</keyword>
<accession>A0A0K0F9P6</accession>
<dbReference type="PANTHER" id="PTHR24637:SF236">
    <property type="entry name" value="NEMATODE CUTICLE COLLAGEN N-TERMINAL DOMAIN-CONTAINING PROTEIN"/>
    <property type="match status" value="1"/>
</dbReference>
<evidence type="ECO:0000313" key="4">
    <source>
        <dbReference type="Proteomes" id="UP000035680"/>
    </source>
</evidence>
<sequence length="392" mass="41264">MPSTAFSPLVLFSFSFISVIFCITTVGIAISLVSYEFASIVDVINIEMKDYNNDADIAFDVLLALEKVSGNFDEIIESKMSKIEKLTDENKKIFLGFRDNSKRQKKDISINDKVAVEASYVSREDSNEYKNDKYPEPGSFATVVNNILASTIDNSYVTPPSLLPENIYNIYPSLNVEKTSQFDKCPMENIINKSCPPGPQGKNGVNGFPGLDGIPGVPGRDGTSSNGNGMYVDKDISMCIQCPVGSPGPPGPKGQPGNVGIKGATGATGQAGKPGNNGYPGSPGETGPPGLRGKQGERGEPGKEGYHYYGVPKRGPRGIPGKVGDPGIPGIPGLHGSIGRSGTRGPIGDNGLQGRPGRPGKSGIQGTRGSAGSDRLYCECSKNSGNTSYQTG</sequence>
<feature type="compositionally biased region" description="Polar residues" evidence="2">
    <location>
        <begin position="381"/>
        <end position="392"/>
    </location>
</feature>